<dbReference type="Proteomes" id="UP000555728">
    <property type="component" value="Unassembled WGS sequence"/>
</dbReference>
<evidence type="ECO:0000256" key="4">
    <source>
        <dbReference type="ARBA" id="ARBA00022692"/>
    </source>
</evidence>
<comment type="similarity">
    <text evidence="2">Belongs to the CPA3 antiporters (TC 2.A.63) subunit E family.</text>
</comment>
<sequence>MMRVLRRLLAVIGLLAYFLYDLVVSSVRVAWDVVTPRLMARPRLMEMPLDARTDAEILMTANLISLTPGTLSMDVSENRNTLLVHAMFAGQDADATRTALKTGMERRVLEALR</sequence>
<keyword evidence="5" id="KW-1133">Transmembrane helix</keyword>
<evidence type="ECO:0000313" key="8">
    <source>
        <dbReference type="Proteomes" id="UP000555728"/>
    </source>
</evidence>
<dbReference type="PANTHER" id="PTHR34584">
    <property type="entry name" value="NA(+)/H(+) ANTIPORTER SUBUNIT E1"/>
    <property type="match status" value="1"/>
</dbReference>
<evidence type="ECO:0000256" key="6">
    <source>
        <dbReference type="ARBA" id="ARBA00023136"/>
    </source>
</evidence>
<reference evidence="7 8" key="1">
    <citation type="submission" date="2020-08" db="EMBL/GenBank/DDBJ databases">
        <title>Genome sequencing of Purple Non-Sulfur Bacteria from various extreme environments.</title>
        <authorList>
            <person name="Mayer M."/>
        </authorList>
    </citation>
    <scope>NUCLEOTIDE SEQUENCE [LARGE SCALE GENOMIC DNA]</scope>
    <source>
        <strain evidence="7 8">JA135</strain>
    </source>
</reference>
<accession>A0A7W6WJK1</accession>
<keyword evidence="3" id="KW-1003">Cell membrane</keyword>
<dbReference type="EMBL" id="JACIGI010000004">
    <property type="protein sequence ID" value="MBB4285090.1"/>
    <property type="molecule type" value="Genomic_DNA"/>
</dbReference>
<evidence type="ECO:0000313" key="7">
    <source>
        <dbReference type="EMBL" id="MBB4285090.1"/>
    </source>
</evidence>
<dbReference type="AlphaFoldDB" id="A0A7W6WJK1"/>
<name>A0A7W6WJK1_9PROT</name>
<keyword evidence="4" id="KW-0812">Transmembrane</keyword>
<evidence type="ECO:0000256" key="2">
    <source>
        <dbReference type="ARBA" id="ARBA00006228"/>
    </source>
</evidence>
<dbReference type="RefSeq" id="WP_221236985.1">
    <property type="nucleotide sequence ID" value="NZ_JACIGI010000004.1"/>
</dbReference>
<proteinExistence type="inferred from homology"/>
<evidence type="ECO:0000256" key="5">
    <source>
        <dbReference type="ARBA" id="ARBA00022989"/>
    </source>
</evidence>
<dbReference type="PANTHER" id="PTHR34584:SF1">
    <property type="entry name" value="NA(+)_H(+) ANTIPORTER SUBUNIT E1"/>
    <property type="match status" value="1"/>
</dbReference>
<dbReference type="InterPro" id="IPR002758">
    <property type="entry name" value="Cation_antiport_E"/>
</dbReference>
<keyword evidence="8" id="KW-1185">Reference proteome</keyword>
<gene>
    <name evidence="7" type="ORF">GGD88_000804</name>
</gene>
<evidence type="ECO:0000256" key="3">
    <source>
        <dbReference type="ARBA" id="ARBA00022475"/>
    </source>
</evidence>
<comment type="subcellular location">
    <subcellularLocation>
        <location evidence="1">Cell membrane</location>
        <topology evidence="1">Multi-pass membrane protein</topology>
    </subcellularLocation>
</comment>
<comment type="caution">
    <text evidence="7">The sequence shown here is derived from an EMBL/GenBank/DDBJ whole genome shotgun (WGS) entry which is preliminary data.</text>
</comment>
<dbReference type="GO" id="GO:0005886">
    <property type="term" value="C:plasma membrane"/>
    <property type="evidence" value="ECO:0007669"/>
    <property type="project" value="UniProtKB-SubCell"/>
</dbReference>
<protein>
    <submittedName>
        <fullName evidence="7">Multicomponent Na+:H+ antiporter subunit E</fullName>
    </submittedName>
</protein>
<keyword evidence="6" id="KW-0472">Membrane</keyword>
<dbReference type="GO" id="GO:0008324">
    <property type="term" value="F:monoatomic cation transmembrane transporter activity"/>
    <property type="evidence" value="ECO:0007669"/>
    <property type="project" value="InterPro"/>
</dbReference>
<organism evidence="7 8">
    <name type="scientific">Roseospira goensis</name>
    <dbReference type="NCBI Taxonomy" id="391922"/>
    <lineage>
        <taxon>Bacteria</taxon>
        <taxon>Pseudomonadati</taxon>
        <taxon>Pseudomonadota</taxon>
        <taxon>Alphaproteobacteria</taxon>
        <taxon>Rhodospirillales</taxon>
        <taxon>Rhodospirillaceae</taxon>
        <taxon>Roseospira</taxon>
    </lineage>
</organism>
<dbReference type="Pfam" id="PF01899">
    <property type="entry name" value="MNHE"/>
    <property type="match status" value="1"/>
</dbReference>
<evidence type="ECO:0000256" key="1">
    <source>
        <dbReference type="ARBA" id="ARBA00004651"/>
    </source>
</evidence>